<keyword evidence="3" id="KW-1185">Reference proteome</keyword>
<dbReference type="SUPFAM" id="SSF51556">
    <property type="entry name" value="Metallo-dependent hydrolases"/>
    <property type="match status" value="1"/>
</dbReference>
<proteinExistence type="predicted"/>
<dbReference type="Proteomes" id="UP000614811">
    <property type="component" value="Unassembled WGS sequence"/>
</dbReference>
<dbReference type="PANTHER" id="PTHR43135">
    <property type="entry name" value="ALPHA-D-RIBOSE 1-METHYLPHOSPHONATE 5-TRIPHOSPHATE DIPHOSPHATASE"/>
    <property type="match status" value="1"/>
</dbReference>
<dbReference type="PANTHER" id="PTHR43135:SF3">
    <property type="entry name" value="ALPHA-D-RIBOSE 1-METHYLPHOSPHONATE 5-TRIPHOSPHATE DIPHOSPHATASE"/>
    <property type="match status" value="1"/>
</dbReference>
<reference evidence="2" key="2">
    <citation type="submission" date="2020-09" db="EMBL/GenBank/DDBJ databases">
        <authorList>
            <person name="Sun Q."/>
            <person name="Kim S."/>
        </authorList>
    </citation>
    <scope>NUCLEOTIDE SEQUENCE</scope>
    <source>
        <strain evidence="2">KCTC 12711</strain>
    </source>
</reference>
<dbReference type="AlphaFoldDB" id="A0A918VT77"/>
<dbReference type="Gene3D" id="2.30.40.10">
    <property type="entry name" value="Urease, subunit C, domain 1"/>
    <property type="match status" value="1"/>
</dbReference>
<dbReference type="Gene3D" id="3.20.20.140">
    <property type="entry name" value="Metal-dependent hydrolases"/>
    <property type="match status" value="1"/>
</dbReference>
<evidence type="ECO:0000313" key="3">
    <source>
        <dbReference type="Proteomes" id="UP000614811"/>
    </source>
</evidence>
<organism evidence="2 3">
    <name type="scientific">Arenicella chitinivorans</name>
    <dbReference type="NCBI Taxonomy" id="1329800"/>
    <lineage>
        <taxon>Bacteria</taxon>
        <taxon>Pseudomonadati</taxon>
        <taxon>Pseudomonadota</taxon>
        <taxon>Gammaproteobacteria</taxon>
        <taxon>Arenicellales</taxon>
        <taxon>Arenicellaceae</taxon>
        <taxon>Arenicella</taxon>
    </lineage>
</organism>
<evidence type="ECO:0000313" key="2">
    <source>
        <dbReference type="EMBL" id="GHA20942.1"/>
    </source>
</evidence>
<sequence>MTETNLVIRNADVVVSNKRIASINGLVPSSATRIDGANQWLIPGLIDMHVHTNADINLRGNKPTAGPTIKFNMQDVMTTHIANGVTTIFELTGRVQHFAQRNAIVRGDIIGPRMAIARLLDGGDVGDPHSINSASDARQAVRSAKAEGYNFIKLYSRLSKDAFFAALDEANSHGMKVVGHIPDAFKGQTEEAFVPHFDLVAHAEEYSKQIRELPKTEEEADTFAKISKANNTWVIPNLIAITTIRDQVASIDAIRIMDRLKYVHPLIRDKWLNANNYQANASPEFLAYLNELVEFHKKLVVALHKAEVPMVVGTDAGVSGVMTGFAMHDELALLVEAGLSAEEVLIAATRKGAEWLSIDELVGTVEEGKYADLLLLDANPLDDISNTRRINGVFVDGRWLDKSKLSGMLTELAEWNQRTRDRYQWRNRREY</sequence>
<dbReference type="RefSeq" id="WP_229794345.1">
    <property type="nucleotide sequence ID" value="NZ_BMXA01000009.1"/>
</dbReference>
<gene>
    <name evidence="2" type="ORF">GCM10008090_33590</name>
</gene>
<dbReference type="EMBL" id="BMXA01000009">
    <property type="protein sequence ID" value="GHA20942.1"/>
    <property type="molecule type" value="Genomic_DNA"/>
</dbReference>
<evidence type="ECO:0000259" key="1">
    <source>
        <dbReference type="Pfam" id="PF01979"/>
    </source>
</evidence>
<feature type="domain" description="Amidohydrolase-related" evidence="1">
    <location>
        <begin position="41"/>
        <end position="399"/>
    </location>
</feature>
<comment type="caution">
    <text evidence="2">The sequence shown here is derived from an EMBL/GenBank/DDBJ whole genome shotgun (WGS) entry which is preliminary data.</text>
</comment>
<dbReference type="InterPro" id="IPR032466">
    <property type="entry name" value="Metal_Hydrolase"/>
</dbReference>
<protein>
    <recommendedName>
        <fullName evidence="1">Amidohydrolase-related domain-containing protein</fullName>
    </recommendedName>
</protein>
<dbReference type="InterPro" id="IPR011059">
    <property type="entry name" value="Metal-dep_hydrolase_composite"/>
</dbReference>
<dbReference type="InterPro" id="IPR006680">
    <property type="entry name" value="Amidohydro-rel"/>
</dbReference>
<name>A0A918VT77_9GAMM</name>
<dbReference type="SUPFAM" id="SSF51338">
    <property type="entry name" value="Composite domain of metallo-dependent hydrolases"/>
    <property type="match status" value="1"/>
</dbReference>
<dbReference type="GO" id="GO:0016810">
    <property type="term" value="F:hydrolase activity, acting on carbon-nitrogen (but not peptide) bonds"/>
    <property type="evidence" value="ECO:0007669"/>
    <property type="project" value="InterPro"/>
</dbReference>
<dbReference type="InterPro" id="IPR051781">
    <property type="entry name" value="Metallo-dep_Hydrolase"/>
</dbReference>
<reference evidence="2" key="1">
    <citation type="journal article" date="2014" name="Int. J. Syst. Evol. Microbiol.">
        <title>Complete genome sequence of Corynebacterium casei LMG S-19264T (=DSM 44701T), isolated from a smear-ripened cheese.</title>
        <authorList>
            <consortium name="US DOE Joint Genome Institute (JGI-PGF)"/>
            <person name="Walter F."/>
            <person name="Albersmeier A."/>
            <person name="Kalinowski J."/>
            <person name="Ruckert C."/>
        </authorList>
    </citation>
    <scope>NUCLEOTIDE SEQUENCE</scope>
    <source>
        <strain evidence="2">KCTC 12711</strain>
    </source>
</reference>
<accession>A0A918VT77</accession>
<dbReference type="Pfam" id="PF01979">
    <property type="entry name" value="Amidohydro_1"/>
    <property type="match status" value="1"/>
</dbReference>